<dbReference type="Proteomes" id="UP000472265">
    <property type="component" value="Chromosome 13"/>
</dbReference>
<evidence type="ECO:0000313" key="3">
    <source>
        <dbReference type="Proteomes" id="UP000472265"/>
    </source>
</evidence>
<dbReference type="FunCoup" id="A0A671X9A5">
    <property type="interactions" value="393"/>
</dbReference>
<dbReference type="AlphaFoldDB" id="A0A671X9A5"/>
<dbReference type="InterPro" id="IPR029253">
    <property type="entry name" value="CYTL1"/>
</dbReference>
<dbReference type="PANTHER" id="PTHR15974:SF0">
    <property type="entry name" value="CYTOKINE-LIKE PROTEIN 1"/>
    <property type="match status" value="1"/>
</dbReference>
<keyword evidence="1" id="KW-0732">Signal</keyword>
<reference evidence="2" key="2">
    <citation type="submission" date="2025-08" db="UniProtKB">
        <authorList>
            <consortium name="Ensembl"/>
        </authorList>
    </citation>
    <scope>IDENTIFICATION</scope>
</reference>
<feature type="chain" id="PRO_5025385319" evidence="1">
    <location>
        <begin position="20"/>
        <end position="123"/>
    </location>
</feature>
<dbReference type="Pfam" id="PF15153">
    <property type="entry name" value="CYTL1"/>
    <property type="match status" value="1"/>
</dbReference>
<gene>
    <name evidence="2" type="primary">LOC115594524</name>
</gene>
<reference evidence="2" key="3">
    <citation type="submission" date="2025-09" db="UniProtKB">
        <authorList>
            <consortium name="Ensembl"/>
        </authorList>
    </citation>
    <scope>IDENTIFICATION</scope>
</reference>
<feature type="signal peptide" evidence="1">
    <location>
        <begin position="1"/>
        <end position="19"/>
    </location>
</feature>
<reference evidence="2" key="1">
    <citation type="submission" date="2021-04" db="EMBL/GenBank/DDBJ databases">
        <authorList>
            <consortium name="Wellcome Sanger Institute Data Sharing"/>
        </authorList>
    </citation>
    <scope>NUCLEOTIDE SEQUENCE [LARGE SCALE GENOMIC DNA]</scope>
</reference>
<proteinExistence type="predicted"/>
<dbReference type="GeneTree" id="ENSGT00390000016221"/>
<evidence type="ECO:0000256" key="1">
    <source>
        <dbReference type="SAM" id="SignalP"/>
    </source>
</evidence>
<dbReference type="GO" id="GO:0045944">
    <property type="term" value="P:positive regulation of transcription by RNA polymerase II"/>
    <property type="evidence" value="ECO:0007669"/>
    <property type="project" value="TreeGrafter"/>
</dbReference>
<sequence>MASFHLLLIVSSLLPLVLSYPFIPPTCYSKVLSMARELSQWAAELKRGYETVSQLLICYFNSCVMHKMRTYISLVEGLRQRRCAYTREVRKLGVTLRQLFIFMSEKCHGELAFSTHDCAALER</sequence>
<keyword evidence="3" id="KW-1185">Reference proteome</keyword>
<dbReference type="Ensembl" id="ENSSAUT00010050056.1">
    <property type="protein sequence ID" value="ENSSAUP00010047628.1"/>
    <property type="gene ID" value="ENSSAUG00010019834.1"/>
</dbReference>
<dbReference type="OMA" id="FFPPTCY"/>
<dbReference type="PANTHER" id="PTHR15974">
    <property type="entry name" value="CYTOKINE-LIKE PROTEIN 1"/>
    <property type="match status" value="1"/>
</dbReference>
<protein>
    <submittedName>
        <fullName evidence="2">Zmp:0000001268</fullName>
    </submittedName>
</protein>
<evidence type="ECO:0000313" key="2">
    <source>
        <dbReference type="Ensembl" id="ENSSAUP00010047628.1"/>
    </source>
</evidence>
<name>A0A671X9A5_SPAAU</name>
<dbReference type="InParanoid" id="A0A671X9A5"/>
<accession>A0A671X9A5</accession>
<organism evidence="2 3">
    <name type="scientific">Sparus aurata</name>
    <name type="common">Gilthead sea bream</name>
    <dbReference type="NCBI Taxonomy" id="8175"/>
    <lineage>
        <taxon>Eukaryota</taxon>
        <taxon>Metazoa</taxon>
        <taxon>Chordata</taxon>
        <taxon>Craniata</taxon>
        <taxon>Vertebrata</taxon>
        <taxon>Euteleostomi</taxon>
        <taxon>Actinopterygii</taxon>
        <taxon>Neopterygii</taxon>
        <taxon>Teleostei</taxon>
        <taxon>Neoteleostei</taxon>
        <taxon>Acanthomorphata</taxon>
        <taxon>Eupercaria</taxon>
        <taxon>Spariformes</taxon>
        <taxon>Sparidae</taxon>
        <taxon>Sparus</taxon>
    </lineage>
</organism>